<dbReference type="GO" id="GO:0008270">
    <property type="term" value="F:zinc ion binding"/>
    <property type="evidence" value="ECO:0007669"/>
    <property type="project" value="UniProtKB-KW"/>
</dbReference>
<feature type="compositionally biased region" description="Acidic residues" evidence="8">
    <location>
        <begin position="323"/>
        <end position="336"/>
    </location>
</feature>
<evidence type="ECO:0000256" key="4">
    <source>
        <dbReference type="ARBA" id="ARBA00022723"/>
    </source>
</evidence>
<dbReference type="STRING" id="946362.F2U470"/>
<evidence type="ECO:0000259" key="10">
    <source>
        <dbReference type="PROSITE" id="PS50178"/>
    </source>
</evidence>
<dbReference type="InterPro" id="IPR001849">
    <property type="entry name" value="PH_domain"/>
</dbReference>
<proteinExistence type="predicted"/>
<keyword evidence="2" id="KW-0963">Cytoplasm</keyword>
<feature type="domain" description="PH" evidence="9">
    <location>
        <begin position="1"/>
        <end position="83"/>
    </location>
</feature>
<reference evidence="11" key="1">
    <citation type="submission" date="2009-08" db="EMBL/GenBank/DDBJ databases">
        <title>Annotation of Salpingoeca rosetta.</title>
        <authorList>
            <consortium name="The Broad Institute Genome Sequencing Platform"/>
            <person name="Russ C."/>
            <person name="Cuomo C."/>
            <person name="Burger G."/>
            <person name="Gray M.W."/>
            <person name="Holland P.W.H."/>
            <person name="King N."/>
            <person name="Lang F.B.F."/>
            <person name="Roger A.J."/>
            <person name="Ruiz-Trillo I."/>
            <person name="Young S.K."/>
            <person name="Zeng Q."/>
            <person name="Gargeya S."/>
            <person name="Alvarado L."/>
            <person name="Berlin A."/>
            <person name="Chapman S.B."/>
            <person name="Chen Z."/>
            <person name="Freedman E."/>
            <person name="Gellesch M."/>
            <person name="Goldberg J."/>
            <person name="Griggs A."/>
            <person name="Gujja S."/>
            <person name="Heilman E."/>
            <person name="Heiman D."/>
            <person name="Howarth C."/>
            <person name="Mehta T."/>
            <person name="Neiman D."/>
            <person name="Pearson M."/>
            <person name="Roberts A."/>
            <person name="Saif S."/>
            <person name="Shea T."/>
            <person name="Shenoy N."/>
            <person name="Sisk P."/>
            <person name="Stolte C."/>
            <person name="Sykes S."/>
            <person name="White J."/>
            <person name="Yandava C."/>
            <person name="Haas B."/>
            <person name="Nusbaum C."/>
            <person name="Birren B."/>
        </authorList>
    </citation>
    <scope>NUCLEOTIDE SEQUENCE [LARGE SCALE GENOMIC DNA]</scope>
    <source>
        <strain evidence="11">ATCC 50818</strain>
    </source>
</reference>
<dbReference type="PROSITE" id="PS50003">
    <property type="entry name" value="PH_DOMAIN"/>
    <property type="match status" value="1"/>
</dbReference>
<dbReference type="eggNOG" id="KOG1729">
    <property type="taxonomic scope" value="Eukaryota"/>
</dbReference>
<dbReference type="InterPro" id="IPR011993">
    <property type="entry name" value="PH-like_dom_sf"/>
</dbReference>
<keyword evidence="5 7" id="KW-0863">Zinc-finger</keyword>
<dbReference type="PANTHER" id="PTHR12673">
    <property type="entry name" value="FACIOGENITAL DYSPLASIA PROTEIN"/>
    <property type="match status" value="1"/>
</dbReference>
<dbReference type="Gene3D" id="2.30.29.30">
    <property type="entry name" value="Pleckstrin-homology domain (PH domain)/Phosphotyrosine-binding domain (PTB)"/>
    <property type="match status" value="1"/>
</dbReference>
<feature type="region of interest" description="Disordered" evidence="8">
    <location>
        <begin position="317"/>
        <end position="356"/>
    </location>
</feature>
<evidence type="ECO:0000256" key="7">
    <source>
        <dbReference type="PROSITE-ProRule" id="PRU00091"/>
    </source>
</evidence>
<dbReference type="SUPFAM" id="SSF50729">
    <property type="entry name" value="PH domain-like"/>
    <property type="match status" value="2"/>
</dbReference>
<dbReference type="GO" id="GO:0005737">
    <property type="term" value="C:cytoplasm"/>
    <property type="evidence" value="ECO:0007669"/>
    <property type="project" value="UniProtKB-SubCell"/>
</dbReference>
<dbReference type="InterPro" id="IPR011011">
    <property type="entry name" value="Znf_FYVE_PHD"/>
</dbReference>
<dbReference type="InterPro" id="IPR000306">
    <property type="entry name" value="Znf_FYVE"/>
</dbReference>
<dbReference type="GO" id="GO:0005085">
    <property type="term" value="F:guanyl-nucleotide exchange factor activity"/>
    <property type="evidence" value="ECO:0007669"/>
    <property type="project" value="UniProtKB-KW"/>
</dbReference>
<sequence>MTRFAGTKFSDMLLYAREQTTMHLAARHRGERLLLPLLLLFSKCLADGLYGIEVKSKSKSFMLCTPNETEQRKWVDAITDAVAKDRETRHSRLPSKHRRNTEKQARFGDTAPVWIPDHDVSMCQTCAAEFNLVRRRHHCRACGKVVCSACSGESVPLAYLNNERGRVCPECFENYTKTTSKESAALMADRKRSRRKRTVDRQQSMRAVTSSKLHRPIDLDDKFIVCSSYVFEQGKFRKQRRWLLLRSDGVLFTFKAHSGEGQEQEYGVRLHKPLLKDYVFFCEQKDQADRWLEALTAAVESELPEWFDGEVYSDERDVATEPLQEEQEEGEGEGEGDQQQQVRHFHVNDQATGSQA</sequence>
<dbReference type="KEGG" id="sre:PTSG_03082"/>
<dbReference type="GeneID" id="16076256"/>
<dbReference type="SMART" id="SM00064">
    <property type="entry name" value="FYVE"/>
    <property type="match status" value="1"/>
</dbReference>
<dbReference type="InterPro" id="IPR013083">
    <property type="entry name" value="Znf_RING/FYVE/PHD"/>
</dbReference>
<dbReference type="InterPro" id="IPR017455">
    <property type="entry name" value="Znf_FYVE-rel"/>
</dbReference>
<dbReference type="InterPro" id="IPR051092">
    <property type="entry name" value="FYVE_RhoGEF_PH"/>
</dbReference>
<evidence type="ECO:0000256" key="5">
    <source>
        <dbReference type="ARBA" id="ARBA00022771"/>
    </source>
</evidence>
<dbReference type="EMBL" id="GL832961">
    <property type="protein sequence ID" value="EGD82436.1"/>
    <property type="molecule type" value="Genomic_DNA"/>
</dbReference>
<dbReference type="OrthoDB" id="660555at2759"/>
<feature type="region of interest" description="Disordered" evidence="8">
    <location>
        <begin position="183"/>
        <end position="205"/>
    </location>
</feature>
<evidence type="ECO:0000256" key="1">
    <source>
        <dbReference type="ARBA" id="ARBA00004496"/>
    </source>
</evidence>
<evidence type="ECO:0000256" key="2">
    <source>
        <dbReference type="ARBA" id="ARBA00022490"/>
    </source>
</evidence>
<feature type="region of interest" description="Disordered" evidence="8">
    <location>
        <begin position="85"/>
        <end position="105"/>
    </location>
</feature>
<feature type="compositionally biased region" description="Basic residues" evidence="8">
    <location>
        <begin position="91"/>
        <end position="100"/>
    </location>
</feature>
<gene>
    <name evidence="11" type="ORF">PTSG_03082</name>
</gene>
<dbReference type="Proteomes" id="UP000007799">
    <property type="component" value="Unassembled WGS sequence"/>
</dbReference>
<evidence type="ECO:0000313" key="11">
    <source>
        <dbReference type="EMBL" id="EGD82436.1"/>
    </source>
</evidence>
<name>F2U470_SALR5</name>
<keyword evidence="12" id="KW-1185">Reference proteome</keyword>
<accession>F2U470</accession>
<keyword evidence="3" id="KW-0344">Guanine-nucleotide releasing factor</keyword>
<organism evidence="12">
    <name type="scientific">Salpingoeca rosetta (strain ATCC 50818 / BSB-021)</name>
    <dbReference type="NCBI Taxonomy" id="946362"/>
    <lineage>
        <taxon>Eukaryota</taxon>
        <taxon>Choanoflagellata</taxon>
        <taxon>Craspedida</taxon>
        <taxon>Salpingoecidae</taxon>
        <taxon>Salpingoeca</taxon>
    </lineage>
</organism>
<protein>
    <submittedName>
        <fullName evidence="11">Uncharacterized protein</fullName>
    </submittedName>
</protein>
<evidence type="ECO:0000259" key="9">
    <source>
        <dbReference type="PROSITE" id="PS50003"/>
    </source>
</evidence>
<dbReference type="AlphaFoldDB" id="F2U470"/>
<comment type="subcellular location">
    <subcellularLocation>
        <location evidence="1">Cytoplasm</location>
    </subcellularLocation>
</comment>
<dbReference type="SUPFAM" id="SSF57903">
    <property type="entry name" value="FYVE/PHD zinc finger"/>
    <property type="match status" value="1"/>
</dbReference>
<dbReference type="InParanoid" id="F2U470"/>
<feature type="domain" description="FYVE-type" evidence="10">
    <location>
        <begin position="117"/>
        <end position="176"/>
    </location>
</feature>
<dbReference type="PROSITE" id="PS50178">
    <property type="entry name" value="ZF_FYVE"/>
    <property type="match status" value="1"/>
</dbReference>
<evidence type="ECO:0000256" key="8">
    <source>
        <dbReference type="SAM" id="MobiDB-lite"/>
    </source>
</evidence>
<evidence type="ECO:0000256" key="6">
    <source>
        <dbReference type="ARBA" id="ARBA00022833"/>
    </source>
</evidence>
<keyword evidence="6" id="KW-0862">Zinc</keyword>
<dbReference type="RefSeq" id="XP_004995672.1">
    <property type="nucleotide sequence ID" value="XM_004995615.1"/>
</dbReference>
<keyword evidence="4" id="KW-0479">Metal-binding</keyword>
<dbReference type="Gene3D" id="3.30.40.10">
    <property type="entry name" value="Zinc/RING finger domain, C3HC4 (zinc finger)"/>
    <property type="match status" value="1"/>
</dbReference>
<evidence type="ECO:0000256" key="3">
    <source>
        <dbReference type="ARBA" id="ARBA00022658"/>
    </source>
</evidence>
<evidence type="ECO:0000313" key="12">
    <source>
        <dbReference type="Proteomes" id="UP000007799"/>
    </source>
</evidence>
<dbReference type="PANTHER" id="PTHR12673:SF267">
    <property type="entry name" value="PROTEIN CBG10230"/>
    <property type="match status" value="1"/>
</dbReference>
<dbReference type="Pfam" id="PF01363">
    <property type="entry name" value="FYVE"/>
    <property type="match status" value="1"/>
</dbReference>